<dbReference type="InterPro" id="IPR011576">
    <property type="entry name" value="Pyridox_Oxase_N"/>
</dbReference>
<dbReference type="Gene3D" id="2.30.110.10">
    <property type="entry name" value="Electron Transport, Fmn-binding Protein, Chain A"/>
    <property type="match status" value="1"/>
</dbReference>
<evidence type="ECO:0000313" key="3">
    <source>
        <dbReference type="Proteomes" id="UP000217431"/>
    </source>
</evidence>
<sequence length="152" mass="17835">MEEALDFLKNHKEVAFATCEGNRPKIRIFQIMRQEGNTLYFATSAQKAVYKQLQENPYVEILTMDNQVSVRCVGKANFDVDDERKKWIYDHNDVLSRLYSSYDKMVYFSLEITETDYYDLRPTPPILRHFNIVEGTEAGGFVGERFTKKKQV</sequence>
<dbReference type="AlphaFoldDB" id="A0A0T7APP9"/>
<protein>
    <recommendedName>
        <fullName evidence="1">Pyridoxamine 5'-phosphate oxidase N-terminal domain-containing protein</fullName>
    </recommendedName>
</protein>
<dbReference type="Proteomes" id="UP000217431">
    <property type="component" value="Chromosome II"/>
</dbReference>
<reference evidence="2 3" key="1">
    <citation type="journal article" date="2016" name="DNA Res.">
        <title>The complete genome sequencing of Prevotella intermedia strain OMA14 and a subsequent fine-scale, intra-species genomic comparison reveal an unusual amplification of conjugative and mobile transposons and identify a novel Prevotella-lineage-specific repeat.</title>
        <authorList>
            <person name="Naito M."/>
            <person name="Ogura Y."/>
            <person name="Itoh T."/>
            <person name="Shoji M."/>
            <person name="Okamoto M."/>
            <person name="Hayashi T."/>
            <person name="Nakayama K."/>
        </authorList>
    </citation>
    <scope>NUCLEOTIDE SEQUENCE [LARGE SCALE GENOMIC DNA]</scope>
    <source>
        <strain evidence="2 3">OMA14</strain>
    </source>
</reference>
<evidence type="ECO:0000259" key="1">
    <source>
        <dbReference type="Pfam" id="PF01243"/>
    </source>
</evidence>
<dbReference type="EMBL" id="AP014598">
    <property type="protein sequence ID" value="BAU19081.1"/>
    <property type="molecule type" value="Genomic_DNA"/>
</dbReference>
<dbReference type="RefSeq" id="WP_096409064.1">
    <property type="nucleotide sequence ID" value="NZ_AP014598.1"/>
</dbReference>
<dbReference type="Pfam" id="PF01243">
    <property type="entry name" value="PNPOx_N"/>
    <property type="match status" value="1"/>
</dbReference>
<organism evidence="2 3">
    <name type="scientific">Prevotella intermedia</name>
    <dbReference type="NCBI Taxonomy" id="28131"/>
    <lineage>
        <taxon>Bacteria</taxon>
        <taxon>Pseudomonadati</taxon>
        <taxon>Bacteroidota</taxon>
        <taxon>Bacteroidia</taxon>
        <taxon>Bacteroidales</taxon>
        <taxon>Prevotellaceae</taxon>
        <taxon>Prevotella</taxon>
    </lineage>
</organism>
<proteinExistence type="predicted"/>
<accession>A0A0T7APP9</accession>
<dbReference type="SUPFAM" id="SSF50475">
    <property type="entry name" value="FMN-binding split barrel"/>
    <property type="match status" value="1"/>
</dbReference>
<gene>
    <name evidence="2" type="ORF">PIOMA14_II_0577</name>
</gene>
<evidence type="ECO:0000313" key="2">
    <source>
        <dbReference type="EMBL" id="BAU19081.1"/>
    </source>
</evidence>
<dbReference type="InterPro" id="IPR012349">
    <property type="entry name" value="Split_barrel_FMN-bd"/>
</dbReference>
<name>A0A0T7APP9_PREIN</name>
<feature type="domain" description="Pyridoxamine 5'-phosphate oxidase N-terminal" evidence="1">
    <location>
        <begin position="2"/>
        <end position="88"/>
    </location>
</feature>